<accession>A0A8H6BVH7</accession>
<name>A0A8H6BVH7_CANAX</name>
<reference evidence="1 2" key="1">
    <citation type="submission" date="2020-03" db="EMBL/GenBank/DDBJ databases">
        <title>FDA dAtabase for Regulatory Grade micrObial Sequences (FDA-ARGOS): Supporting development and validation of Infectious Disease Dx tests.</title>
        <authorList>
            <person name="Campos J."/>
            <person name="Goldberg B."/>
            <person name="Tallon L."/>
            <person name="Sadzewicz L."/>
            <person name="Vavikolanu K."/>
            <person name="Mehta A."/>
            <person name="Aluvathingal J."/>
            <person name="Nadendla S."/>
            <person name="Nandy P."/>
            <person name="Geyer C."/>
            <person name="Yan Y."/>
            <person name="Sichtig H."/>
        </authorList>
    </citation>
    <scope>NUCLEOTIDE SEQUENCE [LARGE SCALE GENOMIC DNA]</scope>
    <source>
        <strain evidence="1 2">FDAARGOS_656</strain>
    </source>
</reference>
<dbReference type="EMBL" id="JABWAD010000061">
    <property type="protein sequence ID" value="KAF6063167.1"/>
    <property type="molecule type" value="Genomic_DNA"/>
</dbReference>
<evidence type="ECO:0000313" key="1">
    <source>
        <dbReference type="EMBL" id="KAF6063167.1"/>
    </source>
</evidence>
<evidence type="ECO:0000313" key="2">
    <source>
        <dbReference type="Proteomes" id="UP000536275"/>
    </source>
</evidence>
<comment type="caution">
    <text evidence="1">The sequence shown here is derived from an EMBL/GenBank/DDBJ whole genome shotgun (WGS) entry which is preliminary data.</text>
</comment>
<dbReference type="InterPro" id="IPR006735">
    <property type="entry name" value="Rtf2"/>
</dbReference>
<dbReference type="Proteomes" id="UP000536275">
    <property type="component" value="Unassembled WGS sequence"/>
</dbReference>
<dbReference type="GO" id="GO:0005634">
    <property type="term" value="C:nucleus"/>
    <property type="evidence" value="ECO:0007669"/>
    <property type="project" value="TreeGrafter"/>
</dbReference>
<dbReference type="GO" id="GO:0006274">
    <property type="term" value="P:DNA replication termination"/>
    <property type="evidence" value="ECO:0007669"/>
    <property type="project" value="TreeGrafter"/>
</dbReference>
<sequence>MGADGGTIAKRQDLLSSLTNRTNGDAQRGEDKEEDLIKVCHLSSLPLYNNDPIVSDYKGKLYIKEKLLQYLLDIKTNKHSVKSEFSHIKSLKDICPVTVSWTIIDKEPFIECPVTKEVQKSYLYLRSCGCLISKKALNEFSKTKTEKKCPNCNVDFCDFDIVMLDPLNLKKNSDINEENISILRQKGLSHSKLPLKKPKKKKIHDEDEFIRKRKLPDEIASARKRKSTVS</sequence>
<protein>
    <submittedName>
        <fullName evidence="1">Rtf2 RING-finger family protein</fullName>
    </submittedName>
</protein>
<dbReference type="Pfam" id="PF04641">
    <property type="entry name" value="Rtf2"/>
    <property type="match status" value="1"/>
</dbReference>
<dbReference type="PANTHER" id="PTHR12775">
    <property type="entry name" value="PROTEIN C20ORF43 HOMOLOG"/>
    <property type="match status" value="1"/>
</dbReference>
<gene>
    <name evidence="1" type="ORF">FOB64_006170</name>
</gene>
<proteinExistence type="predicted"/>
<organism evidence="1 2">
    <name type="scientific">Candida albicans</name>
    <name type="common">Yeast</name>
    <dbReference type="NCBI Taxonomy" id="5476"/>
    <lineage>
        <taxon>Eukaryota</taxon>
        <taxon>Fungi</taxon>
        <taxon>Dikarya</taxon>
        <taxon>Ascomycota</taxon>
        <taxon>Saccharomycotina</taxon>
        <taxon>Pichiomycetes</taxon>
        <taxon>Debaryomycetaceae</taxon>
        <taxon>Candida/Lodderomyces clade</taxon>
        <taxon>Candida</taxon>
    </lineage>
</organism>
<dbReference type="AlphaFoldDB" id="A0A8H6BVH7"/>
<dbReference type="PANTHER" id="PTHR12775:SF0">
    <property type="entry name" value="REPLICATION TERMINATION FACTOR 2"/>
    <property type="match status" value="1"/>
</dbReference>